<keyword evidence="4" id="KW-1185">Reference proteome</keyword>
<sequence>AELSHLGTKTMQQATQLQVSPSGQSPYQPFRNLQGKAGTLRPQLQVSPSGKSSYQPVPNLQDKVGTPRPQLQVSLSGQSSYQPVRNLQGKAGTLRPQPQHEPPASKETLLQQPGKDKMVTHRIPRLRAVVESQAFKNVLVDEMDMMLSHAATLIQAKWRGYRLRQKLISQMMAAKAIQEAWRRFNTRCLLQSGKTVEKKAKVEEGDIPYHPPQQVRFQHPEEGKSLLAQPTMVSKETQFPSSNSLAAYTHQLALLQSQGMSQPGTCSVGGPSVAFLPHQTAAIRLPCPVSLEAKCRPCLVTRTVRNACLVHVEGDTMKTKQVTARANKAGAPGPPPPGRCAQAVQGQLKIQTQAHMEAAVLEGPPQTGPAPTRLAAMVTKTPAQLRSVATILRTLCLPRPAAGNLKPSSSAAAAAGIPDTSSHTCLSGPKAKAVVNARQAAGVTKVSSHSYLTEGKVKCFPPSHLGAGDPKAPARPPSEGEKIKAFSQKRVKTETASSISVAMEVPVVSSWAKVAEDGNKQAHLRTDVVKALPQVCEPIETAVAHLGTCLPRAQPAPCSTTGSPQARLLAELTKPLSQAHLTTALAQSHLGMCLSKVQSQAHLPTKLTQAQSQAHLATETAKSLHAARQATELSSKTQSQPFLVEFKASTQPCQHIGALPRAKPEDRLTQLLSHSYVQGQATHGPRQGASETQNVLEELAASQLASLCAELAALLGSQENLRALLAKALSQGEVRAALNQALSKEVSGATMAKALPQGILGTALALTEEERTTLNQALCQGELGAVLSQSFPQAALRPGVVLPKAAAKTAGSRVTAMPTPVEVDCRGSPSAAWGPTLGPMRLQPSKVRVPWGGAWEGFITGWPSRLLEEGPDSDLARGFSQGSTAYGPNMSNSQSSLRSCGSLSLSTKSVASMTAVDLVEEESWEASLDRDLHLDPLLSGAPVERSQGPGNMEETERAGHRHMTPNLHDQSSAASELIPILHHSSVASRMTLSVHWGSDDEGDMSSGQSSMNLKESLSQKPYRTGLTRSLSLSNVVPTVYWRPSVASRLTPCLSQPTVASKVAPNPDQLSMASKVIASLSEPSVASKMTPILSFPSKASKITPSLSQTSRTNRVAPSLAQPLVTDGVVPSFAQPLMVCRVALSLAQPSMAGVVAPSLAQPPVTGGVALGLAQPSMTTGVAPSLAQPPVNSGVAPSLAQPPGDPQPSPATCDQWVAPSLAQPPVTSGVAPSLAQPPVTGGVALSLAQLPVTGSRAPSPSQSPMTDGMTPSLGQTCRVGGVAPSLAQSSMTIGVAPSLGQPSLTIGVNPCLAQPSFASGMTPSLGQPPMAYVVAPSLAQPSVISGMGCALCQPSWARRVGSNLLSSRVNAVAPSQCHSSFATEVTSCAPYPSVANSMDRGLSQPTVCTRVDPCQEPVMVRGVTPNPQAPEFSKVALGFHQPSSISGRHPSITEQSAVSVSAPSLYQASAASGEDSCLGQGTSTSQGILLRGMATSMSQDTMAAGMLPNVPQGTLAAGMFLSMSRVPMSPGMSGSMGWRSVVTGMGPSQSQVTRGMAPITSWASVAGAPLIHEPVSEAGPGFSPASVPGGLDVSSSKFSLTNVGPGISQVNVDLPISLDQQCPSVFTISKSSYQQADAVIQEPGMGMASGVVPGSVASRMTTTVALGTMAGGMTPSLSPGSVIRGVGQSLSPGSMISGMGQGLSPGSMISGMGQGLSPGSVISGMGQGLPPGSGANSHGASLTPAVLQGPEDAGVSGSQAWSSAVPSVAVGPRNSTAVPGGAWEPARSTVPWGVMAAVDPRQPGELVASVQAAEKIIIHAVGIIQACTRGFLVRRTIKVWHQWAITIQAAWRGYCSCRPHVCSLCQSLSSGLGSPPSAVMLVGSSSRTCHMCGHTQPTRVVHGTGQGAAGQAGMPRGCTTRSNPQSPQQPHHQNKAATAIQSAWRGFTVRCRLKQQQLAAKMLQATWRGHCTRASLTTDALLGPAAWDNSQHTQWPGV</sequence>
<dbReference type="PANTHER" id="PTHR22590:SF2">
    <property type="entry name" value="IQ DOMAIN-CONTAINING PROTEIN N"/>
    <property type="match status" value="1"/>
</dbReference>
<dbReference type="EMBL" id="SGJD01000154">
    <property type="protein sequence ID" value="KAB0406617.1"/>
    <property type="molecule type" value="Genomic_DNA"/>
</dbReference>
<feature type="region of interest" description="Disordered" evidence="2">
    <location>
        <begin position="1901"/>
        <end position="1936"/>
    </location>
</feature>
<evidence type="ECO:0000256" key="2">
    <source>
        <dbReference type="SAM" id="MobiDB-lite"/>
    </source>
</evidence>
<reference evidence="3 4" key="1">
    <citation type="journal article" date="2019" name="PLoS ONE">
        <title>Genomic analyses reveal an absence of contemporary introgressive admixture between fin whales and blue whales, despite known hybrids.</title>
        <authorList>
            <person name="Westbury M.V."/>
            <person name="Petersen B."/>
            <person name="Lorenzen E.D."/>
        </authorList>
    </citation>
    <scope>NUCLEOTIDE SEQUENCE [LARGE SCALE GENOMIC DNA]</scope>
    <source>
        <strain evidence="3">FinWhale-01</strain>
    </source>
</reference>
<evidence type="ECO:0000313" key="3">
    <source>
        <dbReference type="EMBL" id="KAB0406617.1"/>
    </source>
</evidence>
<feature type="region of interest" description="Disordered" evidence="2">
    <location>
        <begin position="1178"/>
        <end position="1212"/>
    </location>
</feature>
<dbReference type="FunFam" id="1.20.5.190:FF:000021">
    <property type="entry name" value="IQ motif containing N"/>
    <property type="match status" value="1"/>
</dbReference>
<comment type="caution">
    <text evidence="3">The sequence shown here is derived from an EMBL/GenBank/DDBJ whole genome shotgun (WGS) entry which is preliminary data.</text>
</comment>
<feature type="compositionally biased region" description="Polar residues" evidence="2">
    <location>
        <begin position="880"/>
        <end position="890"/>
    </location>
</feature>
<evidence type="ECO:0008006" key="5">
    <source>
        <dbReference type="Google" id="ProtNLM"/>
    </source>
</evidence>
<feature type="compositionally biased region" description="Polar residues" evidence="2">
    <location>
        <begin position="7"/>
        <end position="27"/>
    </location>
</feature>
<keyword evidence="1" id="KW-0677">Repeat</keyword>
<feature type="region of interest" description="Disordered" evidence="2">
    <location>
        <begin position="939"/>
        <end position="964"/>
    </location>
</feature>
<dbReference type="InterPro" id="IPR052318">
    <property type="entry name" value="CellDiv_DevSignal_Domain"/>
</dbReference>
<dbReference type="SUPFAM" id="SSF52540">
    <property type="entry name" value="P-loop containing nucleoside triphosphate hydrolases"/>
    <property type="match status" value="1"/>
</dbReference>
<name>A0A6A1QGE3_BALPH</name>
<evidence type="ECO:0000256" key="1">
    <source>
        <dbReference type="ARBA" id="ARBA00022737"/>
    </source>
</evidence>
<feature type="region of interest" description="Disordered" evidence="2">
    <location>
        <begin position="1249"/>
        <end position="1274"/>
    </location>
</feature>
<dbReference type="Proteomes" id="UP000437017">
    <property type="component" value="Unassembled WGS sequence"/>
</dbReference>
<dbReference type="Pfam" id="PF00612">
    <property type="entry name" value="IQ"/>
    <property type="match status" value="3"/>
</dbReference>
<feature type="region of interest" description="Disordered" evidence="2">
    <location>
        <begin position="879"/>
        <end position="899"/>
    </location>
</feature>
<feature type="compositionally biased region" description="Polar residues" evidence="2">
    <location>
        <begin position="42"/>
        <end position="58"/>
    </location>
</feature>
<feature type="compositionally biased region" description="Low complexity" evidence="2">
    <location>
        <begin position="1919"/>
        <end position="1928"/>
    </location>
</feature>
<accession>A0A6A1QGE3</accession>
<feature type="region of interest" description="Disordered" evidence="2">
    <location>
        <begin position="405"/>
        <end position="424"/>
    </location>
</feature>
<dbReference type="Gene3D" id="1.20.5.190">
    <property type="match status" value="3"/>
</dbReference>
<dbReference type="OrthoDB" id="252964at2759"/>
<dbReference type="CDD" id="cd23767">
    <property type="entry name" value="IQCD"/>
    <property type="match status" value="3"/>
</dbReference>
<dbReference type="InterPro" id="IPR000048">
    <property type="entry name" value="IQ_motif_EF-hand-BS"/>
</dbReference>
<dbReference type="PANTHER" id="PTHR22590">
    <property type="entry name" value="MYOSIN MOTOR DOMAIN-CONTAINING PROTEIN"/>
    <property type="match status" value="1"/>
</dbReference>
<feature type="region of interest" description="Disordered" evidence="2">
    <location>
        <begin position="1"/>
        <end position="115"/>
    </location>
</feature>
<dbReference type="SMART" id="SM00015">
    <property type="entry name" value="IQ"/>
    <property type="match status" value="6"/>
</dbReference>
<protein>
    <recommendedName>
        <fullName evidence="5">IQ domain-containing protein N</fullName>
    </recommendedName>
</protein>
<feature type="non-terminal residue" evidence="3">
    <location>
        <position position="1"/>
    </location>
</feature>
<organism evidence="3 4">
    <name type="scientific">Balaenoptera physalus</name>
    <name type="common">Fin whale</name>
    <name type="synonym">Balaena physalus</name>
    <dbReference type="NCBI Taxonomy" id="9770"/>
    <lineage>
        <taxon>Eukaryota</taxon>
        <taxon>Metazoa</taxon>
        <taxon>Chordata</taxon>
        <taxon>Craniata</taxon>
        <taxon>Vertebrata</taxon>
        <taxon>Euteleostomi</taxon>
        <taxon>Mammalia</taxon>
        <taxon>Eutheria</taxon>
        <taxon>Laurasiatheria</taxon>
        <taxon>Artiodactyla</taxon>
        <taxon>Whippomorpha</taxon>
        <taxon>Cetacea</taxon>
        <taxon>Mysticeti</taxon>
        <taxon>Balaenopteridae</taxon>
        <taxon>Balaenoptera</taxon>
    </lineage>
</organism>
<gene>
    <name evidence="3" type="ORF">E2I00_018620</name>
</gene>
<proteinExistence type="predicted"/>
<dbReference type="PROSITE" id="PS50096">
    <property type="entry name" value="IQ"/>
    <property type="match status" value="4"/>
</dbReference>
<feature type="compositionally biased region" description="Polar residues" evidence="2">
    <location>
        <begin position="1253"/>
        <end position="1262"/>
    </location>
</feature>
<feature type="compositionally biased region" description="Polar residues" evidence="2">
    <location>
        <begin position="69"/>
        <end position="85"/>
    </location>
</feature>
<dbReference type="InterPro" id="IPR027417">
    <property type="entry name" value="P-loop_NTPase"/>
</dbReference>
<evidence type="ECO:0000313" key="4">
    <source>
        <dbReference type="Proteomes" id="UP000437017"/>
    </source>
</evidence>